<dbReference type="GO" id="GO:0006308">
    <property type="term" value="P:DNA catabolic process"/>
    <property type="evidence" value="ECO:0007669"/>
    <property type="project" value="InterPro"/>
</dbReference>
<organism evidence="3 4">
    <name type="scientific">Araneus ventricosus</name>
    <name type="common">Orbweaver spider</name>
    <name type="synonym">Epeira ventricosa</name>
    <dbReference type="NCBI Taxonomy" id="182803"/>
    <lineage>
        <taxon>Eukaryota</taxon>
        <taxon>Metazoa</taxon>
        <taxon>Ecdysozoa</taxon>
        <taxon>Arthropoda</taxon>
        <taxon>Chelicerata</taxon>
        <taxon>Arachnida</taxon>
        <taxon>Araneae</taxon>
        <taxon>Araneomorphae</taxon>
        <taxon>Entelegynae</taxon>
        <taxon>Araneoidea</taxon>
        <taxon>Araneidae</taxon>
        <taxon>Araneus</taxon>
    </lineage>
</organism>
<keyword evidence="1" id="KW-0540">Nuclease</keyword>
<dbReference type="InterPro" id="IPR016202">
    <property type="entry name" value="DNase_I"/>
</dbReference>
<dbReference type="Gene3D" id="3.60.10.10">
    <property type="entry name" value="Endonuclease/exonuclease/phosphatase"/>
    <property type="match status" value="1"/>
</dbReference>
<protein>
    <recommendedName>
        <fullName evidence="5">Endonuclease/exonuclease/phosphatase domain-containing protein</fullName>
    </recommendedName>
</protein>
<evidence type="ECO:0000256" key="1">
    <source>
        <dbReference type="ARBA" id="ARBA00022722"/>
    </source>
</evidence>
<dbReference type="PRINTS" id="PR00130">
    <property type="entry name" value="DNASEI"/>
</dbReference>
<name>A0A4Y1ZYK1_ARAVE</name>
<evidence type="ECO:0000313" key="4">
    <source>
        <dbReference type="Proteomes" id="UP000499080"/>
    </source>
</evidence>
<evidence type="ECO:0008006" key="5">
    <source>
        <dbReference type="Google" id="ProtNLM"/>
    </source>
</evidence>
<dbReference type="SUPFAM" id="SSF56219">
    <property type="entry name" value="DNase I-like"/>
    <property type="match status" value="1"/>
</dbReference>
<dbReference type="PANTHER" id="PTHR11371:SF31">
    <property type="entry name" value="EXTRACELLULAR NUCLEASE"/>
    <property type="match status" value="1"/>
</dbReference>
<dbReference type="GO" id="GO:0005634">
    <property type="term" value="C:nucleus"/>
    <property type="evidence" value="ECO:0007669"/>
    <property type="project" value="TreeGrafter"/>
</dbReference>
<evidence type="ECO:0000256" key="2">
    <source>
        <dbReference type="ARBA" id="ARBA00022801"/>
    </source>
</evidence>
<sequence>MGDFNADCDYVKEQHWDSISLWTRPEFTWAIPRTEDTTTNYRSCALDRIVYAGENMNSGVILSSAKAFDYRYEFDVTMQEVCWFSQKSEIRFEDICHCSSSSTETGVLVVITDHSRRRYVLSPEEDPSPPLLYPPPLIYLEASHSHTRSATRFDLDCE</sequence>
<keyword evidence="4" id="KW-1185">Reference proteome</keyword>
<accession>A0A4Y1ZYK1</accession>
<dbReference type="Proteomes" id="UP000499080">
    <property type="component" value="Unassembled WGS sequence"/>
</dbReference>
<comment type="caution">
    <text evidence="3">The sequence shown here is derived from an EMBL/GenBank/DDBJ whole genome shotgun (WGS) entry which is preliminary data.</text>
</comment>
<dbReference type="InterPro" id="IPR036691">
    <property type="entry name" value="Endo/exonu/phosph_ase_sf"/>
</dbReference>
<proteinExistence type="predicted"/>
<dbReference type="OrthoDB" id="6410211at2759"/>
<dbReference type="GO" id="GO:0004530">
    <property type="term" value="F:deoxyribonuclease I activity"/>
    <property type="evidence" value="ECO:0007669"/>
    <property type="project" value="TreeGrafter"/>
</dbReference>
<dbReference type="GO" id="GO:0003677">
    <property type="term" value="F:DNA binding"/>
    <property type="evidence" value="ECO:0007669"/>
    <property type="project" value="TreeGrafter"/>
</dbReference>
<dbReference type="PANTHER" id="PTHR11371">
    <property type="entry name" value="DEOXYRIBONUCLEASE"/>
    <property type="match status" value="1"/>
</dbReference>
<keyword evidence="2" id="KW-0378">Hydrolase</keyword>
<dbReference type="EMBL" id="BGPR01078898">
    <property type="protein sequence ID" value="GBL72199.1"/>
    <property type="molecule type" value="Genomic_DNA"/>
</dbReference>
<gene>
    <name evidence="3" type="ORF">AVEN_59123_1</name>
</gene>
<evidence type="ECO:0000313" key="3">
    <source>
        <dbReference type="EMBL" id="GBL72199.1"/>
    </source>
</evidence>
<dbReference type="AlphaFoldDB" id="A0A4Y1ZYK1"/>
<reference evidence="3 4" key="1">
    <citation type="journal article" date="2019" name="Sci. Rep.">
        <title>Orb-weaving spider Araneus ventricosus genome elucidates the spidroin gene catalogue.</title>
        <authorList>
            <person name="Kono N."/>
            <person name="Nakamura H."/>
            <person name="Ohtoshi R."/>
            <person name="Moran D.A.P."/>
            <person name="Shinohara A."/>
            <person name="Yoshida Y."/>
            <person name="Fujiwara M."/>
            <person name="Mori M."/>
            <person name="Tomita M."/>
            <person name="Arakawa K."/>
        </authorList>
    </citation>
    <scope>NUCLEOTIDE SEQUENCE [LARGE SCALE GENOMIC DNA]</scope>
</reference>